<dbReference type="InterPro" id="IPR011249">
    <property type="entry name" value="Metalloenz_LuxS/M16"/>
</dbReference>
<evidence type="ECO:0000313" key="5">
    <source>
        <dbReference type="Proteomes" id="UP000791080"/>
    </source>
</evidence>
<reference evidence="4 5" key="1">
    <citation type="submission" date="2013-07" db="EMBL/GenBank/DDBJ databases">
        <authorList>
            <consortium name="DOE Joint Genome Institute"/>
            <person name="Reeve W."/>
            <person name="Huntemann M."/>
            <person name="Han J."/>
            <person name="Chen A."/>
            <person name="Kyrpides N."/>
            <person name="Mavromatis K."/>
            <person name="Markowitz V."/>
            <person name="Palaniappan K."/>
            <person name="Ivanova N."/>
            <person name="Schaumberg A."/>
            <person name="Pati A."/>
            <person name="Liolios K."/>
            <person name="Nordberg H.P."/>
            <person name="Cantor M.N."/>
            <person name="Hua S.X."/>
            <person name="Woyke T."/>
        </authorList>
    </citation>
    <scope>NUCLEOTIDE SEQUENCE [LARGE SCALE GENOMIC DNA]</scope>
    <source>
        <strain evidence="4 5">DSM 43889</strain>
    </source>
</reference>
<accession>A0ABT1JI81</accession>
<organism evidence="4 5">
    <name type="scientific">Actinoalloteichus caeruleus DSM 43889</name>
    <dbReference type="NCBI Taxonomy" id="1120930"/>
    <lineage>
        <taxon>Bacteria</taxon>
        <taxon>Bacillati</taxon>
        <taxon>Actinomycetota</taxon>
        <taxon>Actinomycetes</taxon>
        <taxon>Pseudonocardiales</taxon>
        <taxon>Pseudonocardiaceae</taxon>
        <taxon>Actinoalloteichus</taxon>
        <taxon>Actinoalloteichus cyanogriseus</taxon>
    </lineage>
</organism>
<dbReference type="RefSeq" id="WP_026417254.1">
    <property type="nucleotide sequence ID" value="NZ_AUBJ02000001.1"/>
</dbReference>
<evidence type="ECO:0000256" key="1">
    <source>
        <dbReference type="SAM" id="MobiDB-lite"/>
    </source>
</evidence>
<dbReference type="InterPro" id="IPR050361">
    <property type="entry name" value="MPP/UQCRC_Complex"/>
</dbReference>
<gene>
    <name evidence="4" type="ORF">G443_002498</name>
</gene>
<dbReference type="Gene3D" id="3.30.830.10">
    <property type="entry name" value="Metalloenzyme, LuxS/M16 peptidase-like"/>
    <property type="match status" value="2"/>
</dbReference>
<sequence length="461" mass="49416">MTGQNVESPRRRTAEEIGSTDRGPRPLPALGTARFAEQPPRIDTMLPNGLRLVAVRQPTVPMVELRLRLPFAGTERDHAARSELLASTLLTGTERRDRVAMDTDLAMVGADLGAGVDPERLSIAGNALASGLDAFLDVFADAVTGAAYRDHEVDRERDRLVERIGVARSQPGTIAREALQRRRFGDHPLARELPSTNAVRAVDADQVRALHDQLVRPSGGVLVMVGDLDLDAVADQVGDRLAGWRPGPATGGLPEVPRIEGGDVLLVDRPGAVQSQIRLSGQAIPRHHPDYPALQLANLVFGGYFSSRLVENIREDKGYTYSAHSTFEFTGDTAGVLCEADTASGVTAAALMEIRYELARMAVAPIGEEEVTAARDYLIGLLLISTSSQSGLAANLQNLATAGVSLDWLREHPDRLRAVTVEQVSEAARRYLAPPNFTGVVVGDAAVLGEPLRALGDVVLP</sequence>
<dbReference type="Pfam" id="PF00675">
    <property type="entry name" value="Peptidase_M16"/>
    <property type="match status" value="1"/>
</dbReference>
<feature type="domain" description="Peptidase M16 C-terminal" evidence="3">
    <location>
        <begin position="202"/>
        <end position="376"/>
    </location>
</feature>
<dbReference type="PANTHER" id="PTHR11851:SF224">
    <property type="entry name" value="PROCESSING PROTEASE"/>
    <property type="match status" value="1"/>
</dbReference>
<dbReference type="EMBL" id="AUBJ02000001">
    <property type="protein sequence ID" value="MCP2332228.1"/>
    <property type="molecule type" value="Genomic_DNA"/>
</dbReference>
<dbReference type="InterPro" id="IPR007863">
    <property type="entry name" value="Peptidase_M16_C"/>
</dbReference>
<feature type="domain" description="Peptidase M16 N-terminal" evidence="2">
    <location>
        <begin position="85"/>
        <end position="194"/>
    </location>
</feature>
<name>A0ABT1JI81_ACTCY</name>
<feature type="region of interest" description="Disordered" evidence="1">
    <location>
        <begin position="1"/>
        <end position="27"/>
    </location>
</feature>
<proteinExistence type="predicted"/>
<dbReference type="Proteomes" id="UP000791080">
    <property type="component" value="Unassembled WGS sequence"/>
</dbReference>
<reference evidence="4 5" key="2">
    <citation type="submission" date="2022-06" db="EMBL/GenBank/DDBJ databases">
        <title>Genomic Encyclopedia of Type Strains, Phase I: the one thousand microbial genomes (KMG-I) project.</title>
        <authorList>
            <person name="Kyrpides N."/>
        </authorList>
    </citation>
    <scope>NUCLEOTIDE SEQUENCE [LARGE SCALE GENOMIC DNA]</scope>
    <source>
        <strain evidence="4 5">DSM 43889</strain>
    </source>
</reference>
<evidence type="ECO:0000259" key="3">
    <source>
        <dbReference type="Pfam" id="PF05193"/>
    </source>
</evidence>
<dbReference type="PANTHER" id="PTHR11851">
    <property type="entry name" value="METALLOPROTEASE"/>
    <property type="match status" value="1"/>
</dbReference>
<dbReference type="InterPro" id="IPR011765">
    <property type="entry name" value="Pept_M16_N"/>
</dbReference>
<comment type="caution">
    <text evidence="4">The sequence shown here is derived from an EMBL/GenBank/DDBJ whole genome shotgun (WGS) entry which is preliminary data.</text>
</comment>
<protein>
    <submittedName>
        <fullName evidence="4">Zn-dependent peptidase</fullName>
    </submittedName>
</protein>
<dbReference type="Pfam" id="PF05193">
    <property type="entry name" value="Peptidase_M16_C"/>
    <property type="match status" value="1"/>
</dbReference>
<evidence type="ECO:0000259" key="2">
    <source>
        <dbReference type="Pfam" id="PF00675"/>
    </source>
</evidence>
<keyword evidence="5" id="KW-1185">Reference proteome</keyword>
<dbReference type="SUPFAM" id="SSF63411">
    <property type="entry name" value="LuxS/MPP-like metallohydrolase"/>
    <property type="match status" value="2"/>
</dbReference>
<evidence type="ECO:0000313" key="4">
    <source>
        <dbReference type="EMBL" id="MCP2332228.1"/>
    </source>
</evidence>